<accession>A0A4C1WRH4</accession>
<comment type="caution">
    <text evidence="1">The sequence shown here is derived from an EMBL/GenBank/DDBJ whole genome shotgun (WGS) entry which is preliminary data.</text>
</comment>
<keyword evidence="2" id="KW-1185">Reference proteome</keyword>
<evidence type="ECO:0000313" key="2">
    <source>
        <dbReference type="Proteomes" id="UP000299102"/>
    </source>
</evidence>
<gene>
    <name evidence="1" type="ORF">EVAR_41971_1</name>
</gene>
<dbReference type="AlphaFoldDB" id="A0A4C1WRH4"/>
<dbReference type="Proteomes" id="UP000299102">
    <property type="component" value="Unassembled WGS sequence"/>
</dbReference>
<protein>
    <submittedName>
        <fullName evidence="1">Uncharacterized protein</fullName>
    </submittedName>
</protein>
<name>A0A4C1WRH4_EUMVA</name>
<organism evidence="1 2">
    <name type="scientific">Eumeta variegata</name>
    <name type="common">Bagworm moth</name>
    <name type="synonym">Eumeta japonica</name>
    <dbReference type="NCBI Taxonomy" id="151549"/>
    <lineage>
        <taxon>Eukaryota</taxon>
        <taxon>Metazoa</taxon>
        <taxon>Ecdysozoa</taxon>
        <taxon>Arthropoda</taxon>
        <taxon>Hexapoda</taxon>
        <taxon>Insecta</taxon>
        <taxon>Pterygota</taxon>
        <taxon>Neoptera</taxon>
        <taxon>Endopterygota</taxon>
        <taxon>Lepidoptera</taxon>
        <taxon>Glossata</taxon>
        <taxon>Ditrysia</taxon>
        <taxon>Tineoidea</taxon>
        <taxon>Psychidae</taxon>
        <taxon>Oiketicinae</taxon>
        <taxon>Eumeta</taxon>
    </lineage>
</organism>
<dbReference type="EMBL" id="BGZK01000628">
    <property type="protein sequence ID" value="GBP53563.1"/>
    <property type="molecule type" value="Genomic_DNA"/>
</dbReference>
<reference evidence="1 2" key="1">
    <citation type="journal article" date="2019" name="Commun. Biol.">
        <title>The bagworm genome reveals a unique fibroin gene that provides high tensile strength.</title>
        <authorList>
            <person name="Kono N."/>
            <person name="Nakamura H."/>
            <person name="Ohtoshi R."/>
            <person name="Tomita M."/>
            <person name="Numata K."/>
            <person name="Arakawa K."/>
        </authorList>
    </citation>
    <scope>NUCLEOTIDE SEQUENCE [LARGE SCALE GENOMIC DNA]</scope>
</reference>
<evidence type="ECO:0000313" key="1">
    <source>
        <dbReference type="EMBL" id="GBP53563.1"/>
    </source>
</evidence>
<sequence length="109" mass="11869">MQLMRRYSITRDVIDSKKTHRRAKSDHDESFLRYFGTVSLANNMLSGAVCEVFRLLYVLSAAALPAFDCTPSGAGGGGGGPRGGVNRNLWQKTSPIAGLFAVRCYLRGI</sequence>
<proteinExistence type="predicted"/>